<name>A0A087UK52_STEMI</name>
<dbReference type="EMBL" id="KK120198">
    <property type="protein sequence ID" value="KFM77741.1"/>
    <property type="molecule type" value="Genomic_DNA"/>
</dbReference>
<organism evidence="1 2">
    <name type="scientific">Stegodyphus mimosarum</name>
    <name type="common">African social velvet spider</name>
    <dbReference type="NCBI Taxonomy" id="407821"/>
    <lineage>
        <taxon>Eukaryota</taxon>
        <taxon>Metazoa</taxon>
        <taxon>Ecdysozoa</taxon>
        <taxon>Arthropoda</taxon>
        <taxon>Chelicerata</taxon>
        <taxon>Arachnida</taxon>
        <taxon>Araneae</taxon>
        <taxon>Araneomorphae</taxon>
        <taxon>Entelegynae</taxon>
        <taxon>Eresoidea</taxon>
        <taxon>Eresidae</taxon>
        <taxon>Stegodyphus</taxon>
    </lineage>
</organism>
<accession>A0A087UK52</accession>
<evidence type="ECO:0000313" key="2">
    <source>
        <dbReference type="Proteomes" id="UP000054359"/>
    </source>
</evidence>
<proteinExistence type="predicted"/>
<dbReference type="Proteomes" id="UP000054359">
    <property type="component" value="Unassembled WGS sequence"/>
</dbReference>
<dbReference type="AlphaFoldDB" id="A0A087UK52"/>
<evidence type="ECO:0000313" key="1">
    <source>
        <dbReference type="EMBL" id="KFM77741.1"/>
    </source>
</evidence>
<keyword evidence="2" id="KW-1185">Reference proteome</keyword>
<feature type="non-terminal residue" evidence="1">
    <location>
        <position position="50"/>
    </location>
</feature>
<reference evidence="1 2" key="1">
    <citation type="submission" date="2013-11" db="EMBL/GenBank/DDBJ databases">
        <title>Genome sequencing of Stegodyphus mimosarum.</title>
        <authorList>
            <person name="Bechsgaard J."/>
        </authorList>
    </citation>
    <scope>NUCLEOTIDE SEQUENCE [LARGE SCALE GENOMIC DNA]</scope>
</reference>
<protein>
    <submittedName>
        <fullName evidence="1">Uncharacterized protein</fullName>
    </submittedName>
</protein>
<sequence length="50" mass="6004">MSTLSVSLIPYHWVKRFKRTVHHSSYHRTVDIKCVQVIEIFTVNKRFESV</sequence>
<gene>
    <name evidence="1" type="ORF">X975_04527</name>
</gene>